<keyword evidence="1" id="KW-1133">Transmembrane helix</keyword>
<organism evidence="3 4">
    <name type="scientific">Bacteroides fragilis</name>
    <dbReference type="NCBI Taxonomy" id="817"/>
    <lineage>
        <taxon>Bacteria</taxon>
        <taxon>Pseudomonadati</taxon>
        <taxon>Bacteroidota</taxon>
        <taxon>Bacteroidia</taxon>
        <taxon>Bacteroidales</taxon>
        <taxon>Bacteroidaceae</taxon>
        <taxon>Bacteroides</taxon>
    </lineage>
</organism>
<gene>
    <name evidence="3" type="ORF">F2Z89_01150</name>
</gene>
<keyword evidence="1" id="KW-0812">Transmembrane</keyword>
<evidence type="ECO:0000313" key="3">
    <source>
        <dbReference type="EMBL" id="KAA5001944.1"/>
    </source>
</evidence>
<evidence type="ECO:0000256" key="1">
    <source>
        <dbReference type="SAM" id="Phobius"/>
    </source>
</evidence>
<evidence type="ECO:0000313" key="4">
    <source>
        <dbReference type="Proteomes" id="UP000460666"/>
    </source>
</evidence>
<accession>A0A642F7D6</accession>
<protein>
    <recommendedName>
        <fullName evidence="2">Toxin VasX N-terminal region domain-containing protein</fullName>
    </recommendedName>
</protein>
<reference evidence="3 4" key="1">
    <citation type="journal article" date="2019" name="Nat. Med.">
        <title>A library of human gut bacterial isolates paired with longitudinal multiomics data enables mechanistic microbiome research.</title>
        <authorList>
            <person name="Poyet M."/>
            <person name="Groussin M."/>
            <person name="Gibbons S.M."/>
            <person name="Avila-Pacheco J."/>
            <person name="Jiang X."/>
            <person name="Kearney S.M."/>
            <person name="Perrotta A.R."/>
            <person name="Berdy B."/>
            <person name="Zhao S."/>
            <person name="Lieberman T.D."/>
            <person name="Swanson P.K."/>
            <person name="Smith M."/>
            <person name="Roesemann S."/>
            <person name="Alexander J.E."/>
            <person name="Rich S.A."/>
            <person name="Livny J."/>
            <person name="Vlamakis H."/>
            <person name="Clish C."/>
            <person name="Bullock K."/>
            <person name="Deik A."/>
            <person name="Scott J."/>
            <person name="Pierce K.A."/>
            <person name="Xavier R.J."/>
            <person name="Alm E.J."/>
        </authorList>
    </citation>
    <scope>NUCLEOTIDE SEQUENCE [LARGE SCALE GENOMIC DNA]</scope>
    <source>
        <strain evidence="3 4">BIOML-A46</strain>
    </source>
</reference>
<dbReference type="CDD" id="cd20707">
    <property type="entry name" value="MIX_III"/>
    <property type="match status" value="1"/>
</dbReference>
<dbReference type="Pfam" id="PF20249">
    <property type="entry name" value="VasX_N"/>
    <property type="match status" value="1"/>
</dbReference>
<comment type="caution">
    <text evidence="3">The sequence shown here is derived from an EMBL/GenBank/DDBJ whole genome shotgun (WGS) entry which is preliminary data.</text>
</comment>
<proteinExistence type="predicted"/>
<evidence type="ECO:0000259" key="2">
    <source>
        <dbReference type="Pfam" id="PF20249"/>
    </source>
</evidence>
<dbReference type="Proteomes" id="UP000460666">
    <property type="component" value="Unassembled WGS sequence"/>
</dbReference>
<feature type="transmembrane region" description="Helical" evidence="1">
    <location>
        <begin position="675"/>
        <end position="695"/>
    </location>
</feature>
<feature type="transmembrane region" description="Helical" evidence="1">
    <location>
        <begin position="702"/>
        <end position="722"/>
    </location>
</feature>
<dbReference type="RefSeq" id="WP_130070788.1">
    <property type="nucleotide sequence ID" value="NZ_RCXN01000001.1"/>
</dbReference>
<feature type="domain" description="Toxin VasX N-terminal region" evidence="2">
    <location>
        <begin position="64"/>
        <end position="182"/>
    </location>
</feature>
<dbReference type="AlphaFoldDB" id="A0A642F7D6"/>
<dbReference type="EMBL" id="VWCJ01000001">
    <property type="protein sequence ID" value="KAA5001944.1"/>
    <property type="molecule type" value="Genomic_DNA"/>
</dbReference>
<keyword evidence="1" id="KW-0472">Membrane</keyword>
<name>A0A642F7D6_BACFG</name>
<sequence>MKDDMIAIFGLKASGKGKEAQGNNLYAVDYVRLYLSLYGVYSKSTHKSGILAPLEGNDVSSFPAPKGFPDMKYGYSYQRIPLRKGYIYAYFEKHNTAGIFKEYEVTNEGGIVNLVWSDMENPRISWETPKKDRMTNYIVLRKQYDKKVWLVFSPIRWSKQYAEKVLGNEEERNKRMQSLECETCFKGEYDNHGFAVEEAKSILVSPPWDYLTEFSDKVKAGNYLEWENASYKAYFDRYKGQYEKNCALKKGDADNHDFYFSLFDPQGIADILCADIAIETRNLLVMVESMKTGDITKAYKKVDANALDGNYDNPELVALIDMGILLYRMSDVKTGVFTKYKSHISTDLLKTILLVEPRAKLRQKIHYIRELLSEIIMCEAYQLSIQDYLVEKMPTVNKGKSSLSKHLSGLANAPEKIDGYLDQPIGHSKNLSVTEKKIGNCINNVLSSESNTGKLLRKEWNLDEIVDSVSLITDTQDSVGDIADALLGYIRYIRANQKLNFISEVFRFVTKDGQIFVKIPEGMFTAELKNKIDFSHLRTTTLKGKGKGFLIKLSDVTDVDGNPISGSLSKFKRTNSSVSVSLDKLMPEWQKQLAKADNKGEKWAKGFKKFVDNPQFTRAMIGITILKTSLTVKKEDKNIEDSLELIGSVLFLADLKQEYLARLAPALMKKIGRTLSITTVVALNAASTVDGIYLIKENQTAAGTIAIISGVSGGVGGVAIILGFSNPYTIALIILSLSSTIILEAIRDTSLQSLLKNCAYGNNYKLNAKSGIELLNKALKTEVRSDKLKSFLYEQQKTLNQLLYIEQHSIRTELTLYYSYKTINSYPHTIHESTELNYLEVTIRIWCMPLLDGEIEVYLYDIDGSDSNPPVESLFSETNIVQIDALQGVAVVRFEVEDPVNNTRKFRGGTLKIMVRIKNSEGQYLPTINGIPHGIASYFPYQNSFKTIVTEIKAGGQTRYNKKHKEIIKYDKLYTSPPADREELEIMEQKTKNNERS</sequence>
<dbReference type="InterPro" id="IPR046864">
    <property type="entry name" value="VasX_N"/>
</dbReference>